<accession>A0A016UJ95</accession>
<dbReference type="EMBL" id="JARK01001374">
    <property type="protein sequence ID" value="EYC14966.1"/>
    <property type="molecule type" value="Genomic_DNA"/>
</dbReference>
<name>A0A016UJ95_9BILA</name>
<comment type="caution">
    <text evidence="2">The sequence shown here is derived from an EMBL/GenBank/DDBJ whole genome shotgun (WGS) entry which is preliminary data.</text>
</comment>
<evidence type="ECO:0000313" key="2">
    <source>
        <dbReference type="EMBL" id="EYC14966.1"/>
    </source>
</evidence>
<organism evidence="2 3">
    <name type="scientific">Ancylostoma ceylanicum</name>
    <dbReference type="NCBI Taxonomy" id="53326"/>
    <lineage>
        <taxon>Eukaryota</taxon>
        <taxon>Metazoa</taxon>
        <taxon>Ecdysozoa</taxon>
        <taxon>Nematoda</taxon>
        <taxon>Chromadorea</taxon>
        <taxon>Rhabditida</taxon>
        <taxon>Rhabditina</taxon>
        <taxon>Rhabditomorpha</taxon>
        <taxon>Strongyloidea</taxon>
        <taxon>Ancylostomatidae</taxon>
        <taxon>Ancylostomatinae</taxon>
        <taxon>Ancylostoma</taxon>
    </lineage>
</organism>
<dbReference type="OrthoDB" id="5900815at2759"/>
<dbReference type="InterPro" id="IPR036691">
    <property type="entry name" value="Endo/exonu/phosph_ase_sf"/>
</dbReference>
<dbReference type="Pfam" id="PF14529">
    <property type="entry name" value="Exo_endo_phos_2"/>
    <property type="match status" value="1"/>
</dbReference>
<dbReference type="PANTHER" id="PTHR33395">
    <property type="entry name" value="TRANSCRIPTASE, PUTATIVE-RELATED-RELATED"/>
    <property type="match status" value="1"/>
</dbReference>
<dbReference type="Gene3D" id="3.60.10.10">
    <property type="entry name" value="Endonuclease/exonuclease/phosphatase"/>
    <property type="match status" value="1"/>
</dbReference>
<dbReference type="InterPro" id="IPR005135">
    <property type="entry name" value="Endo/exonuclease/phosphatase"/>
</dbReference>
<dbReference type="GO" id="GO:0007508">
    <property type="term" value="P:larval heart development"/>
    <property type="evidence" value="ECO:0007669"/>
    <property type="project" value="TreeGrafter"/>
</dbReference>
<protein>
    <recommendedName>
        <fullName evidence="1">Endonuclease/exonuclease/phosphatase domain-containing protein</fullName>
    </recommendedName>
</protein>
<dbReference type="AlphaFoldDB" id="A0A016UJ95"/>
<keyword evidence="3" id="KW-1185">Reference proteome</keyword>
<dbReference type="GO" id="GO:0003824">
    <property type="term" value="F:catalytic activity"/>
    <property type="evidence" value="ECO:0007669"/>
    <property type="project" value="InterPro"/>
</dbReference>
<feature type="domain" description="Endonuclease/exonuclease/phosphatase" evidence="1">
    <location>
        <begin position="10"/>
        <end position="100"/>
    </location>
</feature>
<dbReference type="PANTHER" id="PTHR33395:SF21">
    <property type="entry name" value="PERICARDIN"/>
    <property type="match status" value="1"/>
</dbReference>
<dbReference type="SUPFAM" id="SSF56219">
    <property type="entry name" value="DNase I-like"/>
    <property type="match status" value="1"/>
</dbReference>
<gene>
    <name evidence="2" type="primary">Acey_s0038.g3549</name>
    <name evidence="2" type="ORF">Y032_0038g3549</name>
</gene>
<dbReference type="GO" id="GO:0031012">
    <property type="term" value="C:extracellular matrix"/>
    <property type="evidence" value="ECO:0007669"/>
    <property type="project" value="TreeGrafter"/>
</dbReference>
<sequence>MLLYSTLTDQLGDKISDLSSCELPTVVVGDFNMPGIDWNSDDSSSSLPFRDVIRCHGFTQYIISTTRDSSTLDLLFANFTELIDNDLLHAHVGTSDHSSITFNTLGGGIGFHPIYRRSFAKFNYEAINTYLASVNWINSFESFSSVNDKYNMSIDILHHAVYIFVSWL</sequence>
<evidence type="ECO:0000313" key="3">
    <source>
        <dbReference type="Proteomes" id="UP000024635"/>
    </source>
</evidence>
<dbReference type="Proteomes" id="UP000024635">
    <property type="component" value="Unassembled WGS sequence"/>
</dbReference>
<dbReference type="GO" id="GO:0061343">
    <property type="term" value="P:cell adhesion involved in heart morphogenesis"/>
    <property type="evidence" value="ECO:0007669"/>
    <property type="project" value="TreeGrafter"/>
</dbReference>
<proteinExistence type="predicted"/>
<reference evidence="3" key="1">
    <citation type="journal article" date="2015" name="Nat. Genet.">
        <title>The genome and transcriptome of the zoonotic hookworm Ancylostoma ceylanicum identify infection-specific gene families.</title>
        <authorList>
            <person name="Schwarz E.M."/>
            <person name="Hu Y."/>
            <person name="Antoshechkin I."/>
            <person name="Miller M.M."/>
            <person name="Sternberg P.W."/>
            <person name="Aroian R.V."/>
        </authorList>
    </citation>
    <scope>NUCLEOTIDE SEQUENCE</scope>
    <source>
        <strain evidence="3">HY135</strain>
    </source>
</reference>
<evidence type="ECO:0000259" key="1">
    <source>
        <dbReference type="Pfam" id="PF14529"/>
    </source>
</evidence>